<accession>A0A0A3XH97</accession>
<gene>
    <name evidence="2" type="ORF">MA20_42810</name>
</gene>
<sequence>MTHGLTPKQAEVFGFIRTRIMETGVSPTYAEIMSATGLMAKSHVNRIVVGLEQRGAIVRLARKTRSIGLVDGITVNPHPEVRRAIDTYAAEHNISVETACHEALRAYFVEAAAQ</sequence>
<dbReference type="InterPro" id="IPR006199">
    <property type="entry name" value="LexA_DNA-bd_dom"/>
</dbReference>
<dbReference type="InterPro" id="IPR036388">
    <property type="entry name" value="WH-like_DNA-bd_sf"/>
</dbReference>
<dbReference type="InterPro" id="IPR036390">
    <property type="entry name" value="WH_DNA-bd_sf"/>
</dbReference>
<dbReference type="Proteomes" id="UP000030377">
    <property type="component" value="Unassembled WGS sequence"/>
</dbReference>
<proteinExistence type="predicted"/>
<dbReference type="EMBL" id="JRPN01000042">
    <property type="protein sequence ID" value="KGT73685.1"/>
    <property type="molecule type" value="Genomic_DNA"/>
</dbReference>
<dbReference type="SUPFAM" id="SSF46785">
    <property type="entry name" value="Winged helix' DNA-binding domain"/>
    <property type="match status" value="1"/>
</dbReference>
<comment type="caution">
    <text evidence="2">The sequence shown here is derived from an EMBL/GenBank/DDBJ whole genome shotgun (WGS) entry which is preliminary data.</text>
</comment>
<dbReference type="Gene3D" id="1.10.10.10">
    <property type="entry name" value="Winged helix-like DNA-binding domain superfamily/Winged helix DNA-binding domain"/>
    <property type="match status" value="1"/>
</dbReference>
<dbReference type="GO" id="GO:0004252">
    <property type="term" value="F:serine-type endopeptidase activity"/>
    <property type="evidence" value="ECO:0007669"/>
    <property type="project" value="InterPro"/>
</dbReference>
<name>A0A0A3XH97_BRAJP</name>
<protein>
    <recommendedName>
        <fullName evidence="1">LexA repressor DNA-binding domain-containing protein</fullName>
    </recommendedName>
</protein>
<dbReference type="AlphaFoldDB" id="A0A0A3XH97"/>
<feature type="domain" description="LexA repressor DNA-binding" evidence="1">
    <location>
        <begin position="3"/>
        <end position="65"/>
    </location>
</feature>
<reference evidence="2 3" key="1">
    <citation type="submission" date="2014-09" db="EMBL/GenBank/DDBJ databases">
        <title>Draft genome of Bradyrhizobium japonicum Is-34.</title>
        <authorList>
            <person name="Tsurumaru H."/>
            <person name="Yamakawa T."/>
            <person name="Hashimoto S."/>
            <person name="Okizaki K."/>
            <person name="Kanesaki Y."/>
            <person name="Yoshikawa H."/>
            <person name="Yajima S."/>
        </authorList>
    </citation>
    <scope>NUCLEOTIDE SEQUENCE [LARGE SCALE GENOMIC DNA]</scope>
    <source>
        <strain evidence="2 3">Is-34</strain>
    </source>
</reference>
<dbReference type="RefSeq" id="WP_038943383.1">
    <property type="nucleotide sequence ID" value="NZ_JRPN01000042.1"/>
</dbReference>
<dbReference type="Pfam" id="PF01726">
    <property type="entry name" value="LexA_DNA_bind"/>
    <property type="match status" value="1"/>
</dbReference>
<dbReference type="GO" id="GO:0006508">
    <property type="term" value="P:proteolysis"/>
    <property type="evidence" value="ECO:0007669"/>
    <property type="project" value="InterPro"/>
</dbReference>
<evidence type="ECO:0000313" key="2">
    <source>
        <dbReference type="EMBL" id="KGT73685.1"/>
    </source>
</evidence>
<evidence type="ECO:0000313" key="3">
    <source>
        <dbReference type="Proteomes" id="UP000030377"/>
    </source>
</evidence>
<evidence type="ECO:0000259" key="1">
    <source>
        <dbReference type="Pfam" id="PF01726"/>
    </source>
</evidence>
<organism evidence="2 3">
    <name type="scientific">Bradyrhizobium japonicum</name>
    <dbReference type="NCBI Taxonomy" id="375"/>
    <lineage>
        <taxon>Bacteria</taxon>
        <taxon>Pseudomonadati</taxon>
        <taxon>Pseudomonadota</taxon>
        <taxon>Alphaproteobacteria</taxon>
        <taxon>Hyphomicrobiales</taxon>
        <taxon>Nitrobacteraceae</taxon>
        <taxon>Bradyrhizobium</taxon>
    </lineage>
</organism>